<dbReference type="OrthoDB" id="70021at2"/>
<keyword evidence="3" id="KW-0614">Plasmid</keyword>
<gene>
    <name evidence="3" type="ordered locus">Deipr_2638</name>
</gene>
<reference evidence="3 4" key="2">
    <citation type="journal article" date="2012" name="Stand. Genomic Sci.">
        <title>Complete genome sequence of the orange-red pigmented, radioresistant Deinococcus proteolyticus type strain (MRP(T)).</title>
        <authorList>
            <person name="Copeland A."/>
            <person name="Zeytun A."/>
            <person name="Yassawong M."/>
            <person name="Nolan M."/>
            <person name="Lucas S."/>
            <person name="Hammon N."/>
            <person name="Deshpande S."/>
            <person name="Cheng J.F."/>
            <person name="Han C."/>
            <person name="Tapia R."/>
            <person name="Goodwin L.A."/>
            <person name="Pitluck S."/>
            <person name="Mavromatis K."/>
            <person name="Liolios K."/>
            <person name="Pagani I."/>
            <person name="Ivanova N."/>
            <person name="Mikhailova N."/>
            <person name="Pati A."/>
            <person name="Chen A."/>
            <person name="Palaniappan K."/>
            <person name="Land M."/>
            <person name="Hauser L."/>
            <person name="Jeffries C.D."/>
            <person name="Brambilla E.M."/>
            <person name="Rohde M."/>
            <person name="Sikorski J."/>
            <person name="Pukall R."/>
            <person name="Goker M."/>
            <person name="Detter J.C."/>
            <person name="Woyke T."/>
            <person name="Bristow J."/>
            <person name="Eisen J.A."/>
            <person name="Markowitz V."/>
            <person name="Hugenholtz P."/>
            <person name="Kyrpides N.C."/>
            <person name="Klenk H.P."/>
            <person name="Lapidus A."/>
        </authorList>
    </citation>
    <scope>NUCLEOTIDE SEQUENCE [LARGE SCALE GENOMIC DNA]</scope>
    <source>
        <strain evidence="4">ATCC 35074 / DSM 20540 / JCM 6276 / NBRC 101906 / NCIMB 13154 / VKM Ac-1939 / CCM 2703 / MRP</strain>
        <plasmid evidence="4">Plasmid pDEIPR04</plasmid>
    </source>
</reference>
<evidence type="ECO:0000313" key="4">
    <source>
        <dbReference type="Proteomes" id="UP000007718"/>
    </source>
</evidence>
<dbReference type="RefSeq" id="WP_013615994.1">
    <property type="nucleotide sequence ID" value="NC_015163.1"/>
</dbReference>
<organism evidence="3 4">
    <name type="scientific">Deinococcus proteolyticus (strain ATCC 35074 / DSM 20540 / JCM 6276 / NBRC 101906 / NCIMB 13154 / VKM Ac-1939 / CCM 2703 / MRP)</name>
    <dbReference type="NCBI Taxonomy" id="693977"/>
    <lineage>
        <taxon>Bacteria</taxon>
        <taxon>Thermotogati</taxon>
        <taxon>Deinococcota</taxon>
        <taxon>Deinococci</taxon>
        <taxon>Deinococcales</taxon>
        <taxon>Deinococcaceae</taxon>
        <taxon>Deinococcus</taxon>
    </lineage>
</organism>
<proteinExistence type="predicted"/>
<sequence>MTQTFTPTWTPPPFPGTSLLGLDASTLLELGDAVDQGFQSAALEGLARHLGMTLGQMLALLGVSESTYHSRRRSGRPLSADDSAALYHLARVTEAAEQYFTDPAEAHRWLSAPRVTFGNRTPLQFALLPGGAEYVTAVLGRLEHGVYV</sequence>
<dbReference type="InterPro" id="IPR024467">
    <property type="entry name" value="Xre/MbcA/ParS-like_toxin-bd"/>
</dbReference>
<dbReference type="InterPro" id="IPR011979">
    <property type="entry name" value="Antitox_Xre"/>
</dbReference>
<dbReference type="GO" id="GO:0003677">
    <property type="term" value="F:DNA binding"/>
    <property type="evidence" value="ECO:0007669"/>
    <property type="project" value="InterPro"/>
</dbReference>
<dbReference type="Proteomes" id="UP000007718">
    <property type="component" value="Plasmid pDEIPR04"/>
</dbReference>
<dbReference type="KEGG" id="dpt:Deipr_2638"/>
<keyword evidence="4" id="KW-1185">Reference proteome</keyword>
<dbReference type="EMBL" id="CP002540">
    <property type="protein sequence ID" value="ADY27749.1"/>
    <property type="molecule type" value="Genomic_DNA"/>
</dbReference>
<dbReference type="InterPro" id="IPR046847">
    <property type="entry name" value="Xre-like_HTH"/>
</dbReference>
<evidence type="ECO:0000259" key="1">
    <source>
        <dbReference type="Pfam" id="PF09722"/>
    </source>
</evidence>
<dbReference type="Pfam" id="PF09722">
    <property type="entry name" value="Xre_MbcA_ParS_C"/>
    <property type="match status" value="1"/>
</dbReference>
<accession>F0RR40</accession>
<dbReference type="Pfam" id="PF20432">
    <property type="entry name" value="Xre-like-HTH"/>
    <property type="match status" value="1"/>
</dbReference>
<feature type="domain" description="Antitoxin Xre/MbcA/ParS-like toxin-binding" evidence="1">
    <location>
        <begin position="95"/>
        <end position="145"/>
    </location>
</feature>
<reference evidence="4" key="1">
    <citation type="submission" date="2011-02" db="EMBL/GenBank/DDBJ databases">
        <title>The complete sequence of plasmid4 of Deinococcus proteolyticus DSM 20540.</title>
        <authorList>
            <consortium name="US DOE Joint Genome Institute (JGI-PGF)"/>
            <person name="Lucas S."/>
            <person name="Copeland A."/>
            <person name="Lapidus A."/>
            <person name="Bruce D."/>
            <person name="Goodwin L."/>
            <person name="Pitluck S."/>
            <person name="Kyrpides N."/>
            <person name="Mavromatis K."/>
            <person name="Pagani I."/>
            <person name="Ivanova N."/>
            <person name="Ovchinnikova G."/>
            <person name="Zeytun A."/>
            <person name="Detter J.C."/>
            <person name="Han C."/>
            <person name="Land M."/>
            <person name="Hauser L."/>
            <person name="Markowitz V."/>
            <person name="Cheng J.-F."/>
            <person name="Hugenholtz P."/>
            <person name="Woyke T."/>
            <person name="Wu D."/>
            <person name="Pukall R."/>
            <person name="Steenblock K."/>
            <person name="Brambilla E."/>
            <person name="Klenk H.-P."/>
            <person name="Eisen J.A."/>
        </authorList>
    </citation>
    <scope>NUCLEOTIDE SEQUENCE [LARGE SCALE GENOMIC DNA]</scope>
    <source>
        <strain evidence="4">ATCC 35074 / DSM 20540 / JCM 6276 / NBRC 101906 / NCIMB 13154 / VKM Ac-1939 / CCM 2703 / MRP</strain>
        <plasmid evidence="4">Plasmid pDEIPR04</plasmid>
    </source>
</reference>
<name>F0RR40_DEIPM</name>
<dbReference type="HOGENOM" id="CLU_109353_5_0_0"/>
<evidence type="ECO:0000259" key="2">
    <source>
        <dbReference type="Pfam" id="PF20432"/>
    </source>
</evidence>
<dbReference type="AlphaFoldDB" id="F0RR40"/>
<protein>
    <submittedName>
        <fullName evidence="3">Uncharacterized protein</fullName>
    </submittedName>
</protein>
<geneLocation type="plasmid" evidence="3 4">
    <name>pDEIPR04</name>
</geneLocation>
<dbReference type="NCBIfam" id="TIGR02293">
    <property type="entry name" value="TAS_TIGR02293"/>
    <property type="match status" value="1"/>
</dbReference>
<evidence type="ECO:0000313" key="3">
    <source>
        <dbReference type="EMBL" id="ADY27749.1"/>
    </source>
</evidence>
<feature type="domain" description="Antitoxin Xre-like helix-turn-helix" evidence="2">
    <location>
        <begin position="30"/>
        <end position="91"/>
    </location>
</feature>